<feature type="transmembrane region" description="Helical" evidence="5">
    <location>
        <begin position="106"/>
        <end position="126"/>
    </location>
</feature>
<name>Q6BZK8_DEBHA</name>
<keyword evidence="3 5" id="KW-1133">Transmembrane helix</keyword>
<dbReference type="GO" id="GO:0000324">
    <property type="term" value="C:fungal-type vacuole"/>
    <property type="evidence" value="ECO:0007669"/>
    <property type="project" value="TreeGrafter"/>
</dbReference>
<dbReference type="EMBL" id="CR382133">
    <property type="protein sequence ID" value="CAG84306.2"/>
    <property type="molecule type" value="Genomic_DNA"/>
</dbReference>
<gene>
    <name evidence="7" type="ordered locus">DEHA2A00572g</name>
</gene>
<proteinExistence type="predicted"/>
<protein>
    <submittedName>
        <fullName evidence="7">DEHA2A00572p</fullName>
    </submittedName>
</protein>
<dbReference type="InParanoid" id="Q6BZK8"/>
<dbReference type="GeneID" id="2899358"/>
<dbReference type="PROSITE" id="PS50850">
    <property type="entry name" value="MFS"/>
    <property type="match status" value="1"/>
</dbReference>
<dbReference type="PANTHER" id="PTHR23502">
    <property type="entry name" value="MAJOR FACILITATOR SUPERFAMILY"/>
    <property type="match status" value="1"/>
</dbReference>
<feature type="transmembrane region" description="Helical" evidence="5">
    <location>
        <begin position="377"/>
        <end position="400"/>
    </location>
</feature>
<accession>Q6BZK8</accession>
<evidence type="ECO:0000256" key="5">
    <source>
        <dbReference type="SAM" id="Phobius"/>
    </source>
</evidence>
<evidence type="ECO:0000256" key="3">
    <source>
        <dbReference type="ARBA" id="ARBA00022989"/>
    </source>
</evidence>
<keyword evidence="4 5" id="KW-0472">Membrane</keyword>
<dbReference type="SUPFAM" id="SSF103473">
    <property type="entry name" value="MFS general substrate transporter"/>
    <property type="match status" value="1"/>
</dbReference>
<dbReference type="PANTHER" id="PTHR23502:SF34">
    <property type="entry name" value="PROTEIN HOL1"/>
    <property type="match status" value="1"/>
</dbReference>
<feature type="transmembrane region" description="Helical" evidence="5">
    <location>
        <begin position="421"/>
        <end position="444"/>
    </location>
</feature>
<feature type="transmembrane region" description="Helical" evidence="5">
    <location>
        <begin position="196"/>
        <end position="214"/>
    </location>
</feature>
<feature type="transmembrane region" description="Helical" evidence="5">
    <location>
        <begin position="133"/>
        <end position="152"/>
    </location>
</feature>
<evidence type="ECO:0000256" key="4">
    <source>
        <dbReference type="ARBA" id="ARBA00023136"/>
    </source>
</evidence>
<dbReference type="KEGG" id="dha:DEHA2A00572g"/>
<sequence length="560" mass="63402">MSFLKLLFKNNDLGEEIPGTIHLIDVDQVPGISKVDSAKGNQNIMLHPRPSSNPNDPLRWSHRKKKSQLFLLTFWAFIQNISSVWTGPVYDTWVDEFNCTYNQLNIASGLVFVAIAVGCTTLQPIALKYGKRIVYIGCTILQIIGNIVYSQAHNVETTYIASALVGFAAAPIYSLVEISSTDIFFQHERAENISWLVLALQSGCALGPLAAGFITESLNWRWCCYIMVIIFSVLLIIQIFTMEDSTFQREESPEELEENIVMQIRSHETFANSMQRQPSSQNKKRDNHTVHIEPDIQYVDPSIPKRTYLQRLRLIENEFNDPTSIIVIFLKPFYLVSFPIVVWCGILQGIQQMWLTLMTCTQSEFYSSAPYNFSSSMVGLSNLGQLVGIVAGMAYGGKFVDWLTIQLAKRNNGIMEPEFRLYSMAFPTLINATGILTYCLGPAYKAHWFLSVGVGQCCLGFAMASVTSICYTYCSDSYPKLASEGIVFISFLNNALATVFTFTIQSWIDKDGLKLMAWLMFMLSLVLNGSFIVWVFYGKRVRRWTKNKYYQFCDDAGNHP</sequence>
<feature type="transmembrane region" description="Helical" evidence="5">
    <location>
        <begin position="69"/>
        <end position="86"/>
    </location>
</feature>
<dbReference type="InterPro" id="IPR011701">
    <property type="entry name" value="MFS"/>
</dbReference>
<feature type="transmembrane region" description="Helical" evidence="5">
    <location>
        <begin position="486"/>
        <end position="504"/>
    </location>
</feature>
<evidence type="ECO:0000259" key="6">
    <source>
        <dbReference type="PROSITE" id="PS50850"/>
    </source>
</evidence>
<dbReference type="Proteomes" id="UP000000599">
    <property type="component" value="Chromosome A"/>
</dbReference>
<organism evidence="7 8">
    <name type="scientific">Debaryomyces hansenii (strain ATCC 36239 / CBS 767 / BCRC 21394 / JCM 1990 / NBRC 0083 / IGC 2968)</name>
    <name type="common">Yeast</name>
    <name type="synonym">Torulaspora hansenii</name>
    <dbReference type="NCBI Taxonomy" id="284592"/>
    <lineage>
        <taxon>Eukaryota</taxon>
        <taxon>Fungi</taxon>
        <taxon>Dikarya</taxon>
        <taxon>Ascomycota</taxon>
        <taxon>Saccharomycotina</taxon>
        <taxon>Pichiomycetes</taxon>
        <taxon>Debaryomycetaceae</taxon>
        <taxon>Debaryomyces</taxon>
    </lineage>
</organism>
<keyword evidence="8" id="KW-1185">Reference proteome</keyword>
<dbReference type="AlphaFoldDB" id="Q6BZK8"/>
<dbReference type="Pfam" id="PF07690">
    <property type="entry name" value="MFS_1"/>
    <property type="match status" value="1"/>
</dbReference>
<evidence type="ECO:0000313" key="7">
    <source>
        <dbReference type="EMBL" id="CAG84306.2"/>
    </source>
</evidence>
<dbReference type="GO" id="GO:0005886">
    <property type="term" value="C:plasma membrane"/>
    <property type="evidence" value="ECO:0007669"/>
    <property type="project" value="TreeGrafter"/>
</dbReference>
<dbReference type="RefSeq" id="XP_456361.2">
    <property type="nucleotide sequence ID" value="XM_456361.1"/>
</dbReference>
<dbReference type="OMA" id="RWCFWYL"/>
<feature type="transmembrane region" description="Helical" evidence="5">
    <location>
        <begin position="516"/>
        <end position="537"/>
    </location>
</feature>
<dbReference type="InterPro" id="IPR036259">
    <property type="entry name" value="MFS_trans_sf"/>
</dbReference>
<reference evidence="7 8" key="1">
    <citation type="journal article" date="2004" name="Nature">
        <title>Genome evolution in yeasts.</title>
        <authorList>
            <consortium name="Genolevures"/>
            <person name="Dujon B."/>
            <person name="Sherman D."/>
            <person name="Fischer G."/>
            <person name="Durrens P."/>
            <person name="Casaregola S."/>
            <person name="Lafontaine I."/>
            <person name="de Montigny J."/>
            <person name="Marck C."/>
            <person name="Neuveglise C."/>
            <person name="Talla E."/>
            <person name="Goffard N."/>
            <person name="Frangeul L."/>
            <person name="Aigle M."/>
            <person name="Anthouard V."/>
            <person name="Babour A."/>
            <person name="Barbe V."/>
            <person name="Barnay S."/>
            <person name="Blanchin S."/>
            <person name="Beckerich J.M."/>
            <person name="Beyne E."/>
            <person name="Bleykasten C."/>
            <person name="Boisrame A."/>
            <person name="Boyer J."/>
            <person name="Cattolico L."/>
            <person name="Confanioleri F."/>
            <person name="de Daruvar A."/>
            <person name="Despons L."/>
            <person name="Fabre E."/>
            <person name="Fairhead C."/>
            <person name="Ferry-Dumazet H."/>
            <person name="Groppi A."/>
            <person name="Hantraye F."/>
            <person name="Hennequin C."/>
            <person name="Jauniaux N."/>
            <person name="Joyet P."/>
            <person name="Kachouri R."/>
            <person name="Kerrest A."/>
            <person name="Koszul R."/>
            <person name="Lemaire M."/>
            <person name="Lesur I."/>
            <person name="Ma L."/>
            <person name="Muller H."/>
            <person name="Nicaud J.M."/>
            <person name="Nikolski M."/>
            <person name="Oztas S."/>
            <person name="Ozier-Kalogeropoulos O."/>
            <person name="Pellenz S."/>
            <person name="Potier S."/>
            <person name="Richard G.F."/>
            <person name="Straub M.L."/>
            <person name="Suleau A."/>
            <person name="Swennene D."/>
            <person name="Tekaia F."/>
            <person name="Wesolowski-Louvel M."/>
            <person name="Westhof E."/>
            <person name="Wirth B."/>
            <person name="Zeniou-Meyer M."/>
            <person name="Zivanovic I."/>
            <person name="Bolotin-Fukuhara M."/>
            <person name="Thierry A."/>
            <person name="Bouchier C."/>
            <person name="Caudron B."/>
            <person name="Scarpelli C."/>
            <person name="Gaillardin C."/>
            <person name="Weissenbach J."/>
            <person name="Wincker P."/>
            <person name="Souciet J.L."/>
        </authorList>
    </citation>
    <scope>NUCLEOTIDE SEQUENCE [LARGE SCALE GENOMIC DNA]</scope>
    <source>
        <strain evidence="8">ATCC 36239 / CBS 767 / BCRC 21394 / JCM 1990 / NBRC 0083 / IGC 2968</strain>
    </source>
</reference>
<evidence type="ECO:0000313" key="8">
    <source>
        <dbReference type="Proteomes" id="UP000000599"/>
    </source>
</evidence>
<dbReference type="VEuPathDB" id="FungiDB:DEHA2A00572g"/>
<keyword evidence="2 5" id="KW-0812">Transmembrane</keyword>
<evidence type="ECO:0000256" key="1">
    <source>
        <dbReference type="ARBA" id="ARBA00004141"/>
    </source>
</evidence>
<dbReference type="OrthoDB" id="5215911at2759"/>
<feature type="transmembrane region" description="Helical" evidence="5">
    <location>
        <begin position="333"/>
        <end position="357"/>
    </location>
</feature>
<feature type="transmembrane region" description="Helical" evidence="5">
    <location>
        <begin position="158"/>
        <end position="176"/>
    </location>
</feature>
<comment type="subcellular location">
    <subcellularLocation>
        <location evidence="1">Membrane</location>
        <topology evidence="1">Multi-pass membrane protein</topology>
    </subcellularLocation>
</comment>
<dbReference type="eggNOG" id="KOG0255">
    <property type="taxonomic scope" value="Eukaryota"/>
</dbReference>
<evidence type="ECO:0000256" key="2">
    <source>
        <dbReference type="ARBA" id="ARBA00022692"/>
    </source>
</evidence>
<dbReference type="Gene3D" id="1.20.1250.20">
    <property type="entry name" value="MFS general substrate transporter like domains"/>
    <property type="match status" value="1"/>
</dbReference>
<dbReference type="InterPro" id="IPR020846">
    <property type="entry name" value="MFS_dom"/>
</dbReference>
<feature type="transmembrane region" description="Helical" evidence="5">
    <location>
        <begin position="220"/>
        <end position="240"/>
    </location>
</feature>
<dbReference type="GO" id="GO:0022857">
    <property type="term" value="F:transmembrane transporter activity"/>
    <property type="evidence" value="ECO:0007669"/>
    <property type="project" value="InterPro"/>
</dbReference>
<dbReference type="HOGENOM" id="CLU_008455_13_3_1"/>
<feature type="transmembrane region" description="Helical" evidence="5">
    <location>
        <begin position="450"/>
        <end position="474"/>
    </location>
</feature>
<feature type="domain" description="Major facilitator superfamily (MFS) profile" evidence="6">
    <location>
        <begin position="68"/>
        <end position="542"/>
    </location>
</feature>